<dbReference type="AlphaFoldDB" id="A0A8C8BQS2"/>
<protein>
    <submittedName>
        <fullName evidence="1">Uncharacterized protein</fullName>
    </submittedName>
</protein>
<evidence type="ECO:0000313" key="2">
    <source>
        <dbReference type="Proteomes" id="UP000694552"/>
    </source>
</evidence>
<accession>A0A8C8BQS2</accession>
<keyword evidence="2" id="KW-1185">Reference proteome</keyword>
<proteinExistence type="predicted"/>
<organism evidence="1 2">
    <name type="scientific">Otus sunia</name>
    <name type="common">Oriental scops-owl</name>
    <dbReference type="NCBI Taxonomy" id="257818"/>
    <lineage>
        <taxon>Eukaryota</taxon>
        <taxon>Metazoa</taxon>
        <taxon>Chordata</taxon>
        <taxon>Craniata</taxon>
        <taxon>Vertebrata</taxon>
        <taxon>Euteleostomi</taxon>
        <taxon>Archelosauria</taxon>
        <taxon>Archosauria</taxon>
        <taxon>Dinosauria</taxon>
        <taxon>Saurischia</taxon>
        <taxon>Theropoda</taxon>
        <taxon>Coelurosauria</taxon>
        <taxon>Aves</taxon>
        <taxon>Neognathae</taxon>
        <taxon>Neoaves</taxon>
        <taxon>Telluraves</taxon>
        <taxon>Strigiformes</taxon>
        <taxon>Strigidae</taxon>
        <taxon>Otus</taxon>
    </lineage>
</organism>
<dbReference type="Proteomes" id="UP000694552">
    <property type="component" value="Unplaced"/>
</dbReference>
<reference evidence="1" key="1">
    <citation type="submission" date="2025-08" db="UniProtKB">
        <authorList>
            <consortium name="Ensembl"/>
        </authorList>
    </citation>
    <scope>IDENTIFICATION</scope>
</reference>
<sequence>MVQMLSPASPPWGPLQGLSDRSRCCLQCCHAEVKEDKSWTCRAARIVRWWPPHPYVISWALSCGFLRSSSASRQWRKLSSVTSGLGLTMILSLWLHTSKPIKATRRRRG</sequence>
<name>A0A8C8BQS2_9STRI</name>
<evidence type="ECO:0000313" key="1">
    <source>
        <dbReference type="Ensembl" id="ENSOSUP00000021277.1"/>
    </source>
</evidence>
<dbReference type="Ensembl" id="ENSOSUT00000021938.1">
    <property type="protein sequence ID" value="ENSOSUP00000021277.1"/>
    <property type="gene ID" value="ENSOSUG00000014765.1"/>
</dbReference>
<reference evidence="1" key="2">
    <citation type="submission" date="2025-09" db="UniProtKB">
        <authorList>
            <consortium name="Ensembl"/>
        </authorList>
    </citation>
    <scope>IDENTIFICATION</scope>
</reference>